<keyword evidence="3" id="KW-1185">Reference proteome</keyword>
<accession>A0A0C9UEE5</accession>
<organism evidence="2 3">
    <name type="scientific">Sphaerobolus stellatus (strain SS14)</name>
    <dbReference type="NCBI Taxonomy" id="990650"/>
    <lineage>
        <taxon>Eukaryota</taxon>
        <taxon>Fungi</taxon>
        <taxon>Dikarya</taxon>
        <taxon>Basidiomycota</taxon>
        <taxon>Agaricomycotina</taxon>
        <taxon>Agaricomycetes</taxon>
        <taxon>Phallomycetidae</taxon>
        <taxon>Geastrales</taxon>
        <taxon>Sphaerobolaceae</taxon>
        <taxon>Sphaerobolus</taxon>
    </lineage>
</organism>
<dbReference type="AlphaFoldDB" id="A0A0C9UEE5"/>
<feature type="region of interest" description="Disordered" evidence="1">
    <location>
        <begin position="1"/>
        <end position="121"/>
    </location>
</feature>
<evidence type="ECO:0000313" key="2">
    <source>
        <dbReference type="EMBL" id="KIJ23570.1"/>
    </source>
</evidence>
<dbReference type="HOGENOM" id="CLU_148207_0_0_1"/>
<reference evidence="2 3" key="1">
    <citation type="submission" date="2014-06" db="EMBL/GenBank/DDBJ databases">
        <title>Evolutionary Origins and Diversification of the Mycorrhizal Mutualists.</title>
        <authorList>
            <consortium name="DOE Joint Genome Institute"/>
            <consortium name="Mycorrhizal Genomics Consortium"/>
            <person name="Kohler A."/>
            <person name="Kuo A."/>
            <person name="Nagy L.G."/>
            <person name="Floudas D."/>
            <person name="Copeland A."/>
            <person name="Barry K.W."/>
            <person name="Cichocki N."/>
            <person name="Veneault-Fourrey C."/>
            <person name="LaButti K."/>
            <person name="Lindquist E.A."/>
            <person name="Lipzen A."/>
            <person name="Lundell T."/>
            <person name="Morin E."/>
            <person name="Murat C."/>
            <person name="Riley R."/>
            <person name="Ohm R."/>
            <person name="Sun H."/>
            <person name="Tunlid A."/>
            <person name="Henrissat B."/>
            <person name="Grigoriev I.V."/>
            <person name="Hibbett D.S."/>
            <person name="Martin F."/>
        </authorList>
    </citation>
    <scope>NUCLEOTIDE SEQUENCE [LARGE SCALE GENOMIC DNA]</scope>
    <source>
        <strain evidence="2 3">SS14</strain>
    </source>
</reference>
<gene>
    <name evidence="2" type="ORF">M422DRAFT_786133</name>
</gene>
<proteinExistence type="predicted"/>
<feature type="compositionally biased region" description="Polar residues" evidence="1">
    <location>
        <begin position="98"/>
        <end position="118"/>
    </location>
</feature>
<evidence type="ECO:0000256" key="1">
    <source>
        <dbReference type="SAM" id="MobiDB-lite"/>
    </source>
</evidence>
<evidence type="ECO:0000313" key="3">
    <source>
        <dbReference type="Proteomes" id="UP000054279"/>
    </source>
</evidence>
<sequence length="152" mass="16792">MARAKIKITPHPKPSGISRKQSCCQKCKLPTYGHPKENCQARPKFQAEPQQITPVPPPPGAVVGGPSRPKLMNEQSRIRKDTTTPRSHNFDGARSAEGSEQQQVQRSTAAPPSSNNPWSLHGKDEQIMKEVTELNWEGNYLDLLEWATGTGV</sequence>
<name>A0A0C9UEE5_SPHS4</name>
<protein>
    <submittedName>
        <fullName evidence="2">Uncharacterized protein</fullName>
    </submittedName>
</protein>
<feature type="compositionally biased region" description="Basic residues" evidence="1">
    <location>
        <begin position="1"/>
        <end position="10"/>
    </location>
</feature>
<dbReference type="EMBL" id="KN837635">
    <property type="protein sequence ID" value="KIJ23570.1"/>
    <property type="molecule type" value="Genomic_DNA"/>
</dbReference>
<dbReference type="Proteomes" id="UP000054279">
    <property type="component" value="Unassembled WGS sequence"/>
</dbReference>
<feature type="compositionally biased region" description="Basic and acidic residues" evidence="1">
    <location>
        <begin position="76"/>
        <end position="91"/>
    </location>
</feature>